<feature type="domain" description="Amidase" evidence="2">
    <location>
        <begin position="26"/>
        <end position="432"/>
    </location>
</feature>
<dbReference type="Pfam" id="PF01425">
    <property type="entry name" value="Amidase"/>
    <property type="match status" value="1"/>
</dbReference>
<dbReference type="InterPro" id="IPR000120">
    <property type="entry name" value="Amidase"/>
</dbReference>
<evidence type="ECO:0000313" key="3">
    <source>
        <dbReference type="EMBL" id="SDD60333.1"/>
    </source>
</evidence>
<dbReference type="AlphaFoldDB" id="A0A1G6W3N4"/>
<dbReference type="InterPro" id="IPR023631">
    <property type="entry name" value="Amidase_dom"/>
</dbReference>
<dbReference type="GO" id="GO:0003824">
    <property type="term" value="F:catalytic activity"/>
    <property type="evidence" value="ECO:0007669"/>
    <property type="project" value="InterPro"/>
</dbReference>
<dbReference type="EMBL" id="FNAD01000005">
    <property type="protein sequence ID" value="SDD60333.1"/>
    <property type="molecule type" value="Genomic_DNA"/>
</dbReference>
<dbReference type="InterPro" id="IPR036928">
    <property type="entry name" value="AS_sf"/>
</dbReference>
<sequence>MSWSGTTAQQISKAVRRGDADASIVVDHHLRRIEDHRESEGALTSVRKIESLAEAAAVDEIENRDALPAAGVPVAVCEQLPVTGHAPRLGSNAAVLPIADTDHQAVQRIRGAGAVIVAFGRSSELGLWPATDDDGNVPANPWRPDRGIGGPSGGTALAVATGAAPIGIGLDGPGSAGGVRTAAAACGIVAFSPEHVPADINADPDHWLGGHVGVMATTVEDTALAYAALTHRHPRSTGDPGRLRIAASNIAPLPARVDDDATKWLLKAVRSLTDLGHDTFRAKPRFGARLTPASSGAWTCAAYLRSLKCGPDGLQRRTRRLVSVGERTYLRGLFGGVLGDGNRVRRHLEDWFDLEDYDLLVTPGMPAAPPEAKEWSLETLRSNVGHLAGAAAFTAPFGLAGLPALVVPVGMRSDGAPATVQLVGPPGSQGRLFDVAAQLIAKLRPRRYAPGLSWD</sequence>
<proteinExistence type="inferred from homology"/>
<dbReference type="Gene3D" id="3.90.1300.10">
    <property type="entry name" value="Amidase signature (AS) domain"/>
    <property type="match status" value="1"/>
</dbReference>
<organism evidence="3 4">
    <name type="scientific">Glycomyces harbinensis</name>
    <dbReference type="NCBI Taxonomy" id="58114"/>
    <lineage>
        <taxon>Bacteria</taxon>
        <taxon>Bacillati</taxon>
        <taxon>Actinomycetota</taxon>
        <taxon>Actinomycetes</taxon>
        <taxon>Glycomycetales</taxon>
        <taxon>Glycomycetaceae</taxon>
        <taxon>Glycomyces</taxon>
    </lineage>
</organism>
<dbReference type="SUPFAM" id="SSF75304">
    <property type="entry name" value="Amidase signature (AS) enzymes"/>
    <property type="match status" value="1"/>
</dbReference>
<evidence type="ECO:0000256" key="1">
    <source>
        <dbReference type="ARBA" id="ARBA00009199"/>
    </source>
</evidence>
<gene>
    <name evidence="3" type="ORF">SAMN05216270_105282</name>
</gene>
<name>A0A1G6W3N4_9ACTN</name>
<dbReference type="RefSeq" id="WP_091033684.1">
    <property type="nucleotide sequence ID" value="NZ_FNAD01000005.1"/>
</dbReference>
<keyword evidence="4" id="KW-1185">Reference proteome</keyword>
<dbReference type="OrthoDB" id="5175573at2"/>
<evidence type="ECO:0000259" key="2">
    <source>
        <dbReference type="Pfam" id="PF01425"/>
    </source>
</evidence>
<reference evidence="4" key="1">
    <citation type="submission" date="2016-10" db="EMBL/GenBank/DDBJ databases">
        <authorList>
            <person name="Varghese N."/>
            <person name="Submissions S."/>
        </authorList>
    </citation>
    <scope>NUCLEOTIDE SEQUENCE [LARGE SCALE GENOMIC DNA]</scope>
    <source>
        <strain evidence="4">CGMCC 4.3516</strain>
    </source>
</reference>
<dbReference type="PANTHER" id="PTHR11895:SF7">
    <property type="entry name" value="GLUTAMYL-TRNA(GLN) AMIDOTRANSFERASE SUBUNIT A, MITOCHONDRIAL"/>
    <property type="match status" value="1"/>
</dbReference>
<comment type="similarity">
    <text evidence="1">Belongs to the amidase family.</text>
</comment>
<evidence type="ECO:0000313" key="4">
    <source>
        <dbReference type="Proteomes" id="UP000198949"/>
    </source>
</evidence>
<dbReference type="STRING" id="58114.SAMN05216270_105282"/>
<accession>A0A1G6W3N4</accession>
<protein>
    <submittedName>
        <fullName evidence="3">Amidase</fullName>
    </submittedName>
</protein>
<dbReference type="PANTHER" id="PTHR11895">
    <property type="entry name" value="TRANSAMIDASE"/>
    <property type="match status" value="1"/>
</dbReference>
<dbReference type="Proteomes" id="UP000198949">
    <property type="component" value="Unassembled WGS sequence"/>
</dbReference>